<evidence type="ECO:0000256" key="4">
    <source>
        <dbReference type="ARBA" id="ARBA00047715"/>
    </source>
</evidence>
<keyword evidence="5" id="KW-1133">Transmembrane helix</keyword>
<dbReference type="InterPro" id="IPR050087">
    <property type="entry name" value="AON_synthase_class-II"/>
</dbReference>
<dbReference type="InterPro" id="IPR015422">
    <property type="entry name" value="PyrdxlP-dep_Trfase_small"/>
</dbReference>
<feature type="transmembrane region" description="Helical" evidence="5">
    <location>
        <begin position="267"/>
        <end position="289"/>
    </location>
</feature>
<dbReference type="EMBL" id="VCKX01000308">
    <property type="protein sequence ID" value="TMR20927.1"/>
    <property type="molecule type" value="Genomic_DNA"/>
</dbReference>
<dbReference type="SUPFAM" id="SSF53383">
    <property type="entry name" value="PLP-dependent transferases"/>
    <property type="match status" value="1"/>
</dbReference>
<dbReference type="AlphaFoldDB" id="A0A5S4FJK9"/>
<feature type="domain" description="Aminotransferase class I/classII large" evidence="6">
    <location>
        <begin position="49"/>
        <end position="384"/>
    </location>
</feature>
<dbReference type="PANTHER" id="PTHR13693">
    <property type="entry name" value="CLASS II AMINOTRANSFERASE/8-AMINO-7-OXONONANOATE SYNTHASE"/>
    <property type="match status" value="1"/>
</dbReference>
<dbReference type="GO" id="GO:0030170">
    <property type="term" value="F:pyridoxal phosphate binding"/>
    <property type="evidence" value="ECO:0007669"/>
    <property type="project" value="InterPro"/>
</dbReference>
<protein>
    <recommendedName>
        <fullName evidence="2">8-amino-7-oxononanoate synthase</fullName>
        <ecNumber evidence="2">2.3.1.47</ecNumber>
    </recommendedName>
</protein>
<dbReference type="Proteomes" id="UP000306628">
    <property type="component" value="Unassembled WGS sequence"/>
</dbReference>
<dbReference type="RefSeq" id="WP_138697185.1">
    <property type="nucleotide sequence ID" value="NZ_JBHSAZ010000043.1"/>
</dbReference>
<comment type="caution">
    <text evidence="7">The sequence shown here is derived from an EMBL/GenBank/DDBJ whole genome shotgun (WGS) entry which is preliminary data.</text>
</comment>
<sequence>MTDAFDKCRLPQEIEALRASGVYPYYLPVEERLQYGEVVMDGRRVLMAGSNDYLALSNDPRVKAAGADALRRLGAGNSGSRVLNGTLTLHHTLEGELADFLGHEAAMVVSTGYQANLALAPLFGPRDLLLADRHIHASLIEAARLGQAKLRRYRHNDTAHLGRLLETAEPGGGRLILTEGMFSVTGDLCDLPGIADLADRHGARVIVDSAHDVGLLGPRGSGAAEHHGRQSAVDVQTVTFSKCFGTLGGAVAAPRQVIDYLRHSARAALFSASLPAACAAAALTALHIIRTEPERRRRVLASAGRLRTGLSALGFDVPAHGMPTVPLQIGDGLLCCRFWTELFQEGILANAMLPPSVPEGRALIRLSVTAAHTDAHVDRLLEAVAAVAGRLGLPARTPGGPAARRSRRTDA</sequence>
<evidence type="ECO:0000313" key="8">
    <source>
        <dbReference type="Proteomes" id="UP000306628"/>
    </source>
</evidence>
<evidence type="ECO:0000256" key="2">
    <source>
        <dbReference type="ARBA" id="ARBA00013187"/>
    </source>
</evidence>
<keyword evidence="8" id="KW-1185">Reference proteome</keyword>
<dbReference type="Gene3D" id="3.40.640.10">
    <property type="entry name" value="Type I PLP-dependent aspartate aminotransferase-like (Major domain)"/>
    <property type="match status" value="1"/>
</dbReference>
<dbReference type="EC" id="2.3.1.47" evidence="2"/>
<evidence type="ECO:0000259" key="6">
    <source>
        <dbReference type="Pfam" id="PF00155"/>
    </source>
</evidence>
<dbReference type="Pfam" id="PF00155">
    <property type="entry name" value="Aminotran_1_2"/>
    <property type="match status" value="1"/>
</dbReference>
<organism evidence="7 8">
    <name type="scientific">Nonomuraea zeae</name>
    <dbReference type="NCBI Taxonomy" id="1642303"/>
    <lineage>
        <taxon>Bacteria</taxon>
        <taxon>Bacillati</taxon>
        <taxon>Actinomycetota</taxon>
        <taxon>Actinomycetes</taxon>
        <taxon>Streptosporangiales</taxon>
        <taxon>Streptosporangiaceae</taxon>
        <taxon>Nonomuraea</taxon>
    </lineage>
</organism>
<gene>
    <name evidence="7" type="ORF">ETD85_51560</name>
</gene>
<dbReference type="PANTHER" id="PTHR13693:SF3">
    <property type="entry name" value="LD36009P"/>
    <property type="match status" value="1"/>
</dbReference>
<proteinExistence type="predicted"/>
<comment type="cofactor">
    <cofactor evidence="1">
        <name>pyridoxal 5'-phosphate</name>
        <dbReference type="ChEBI" id="CHEBI:597326"/>
    </cofactor>
</comment>
<keyword evidence="5" id="KW-0472">Membrane</keyword>
<evidence type="ECO:0000256" key="3">
    <source>
        <dbReference type="ARBA" id="ARBA00022679"/>
    </source>
</evidence>
<dbReference type="Gene3D" id="3.90.1150.10">
    <property type="entry name" value="Aspartate Aminotransferase, domain 1"/>
    <property type="match status" value="1"/>
</dbReference>
<evidence type="ECO:0000256" key="5">
    <source>
        <dbReference type="SAM" id="Phobius"/>
    </source>
</evidence>
<dbReference type="InterPro" id="IPR015424">
    <property type="entry name" value="PyrdxlP-dep_Trfase"/>
</dbReference>
<evidence type="ECO:0000313" key="7">
    <source>
        <dbReference type="EMBL" id="TMR20927.1"/>
    </source>
</evidence>
<comment type="catalytic activity">
    <reaction evidence="4">
        <text>6-carboxyhexanoyl-[ACP] + L-alanine + H(+) = (8S)-8-amino-7-oxononanoate + holo-[ACP] + CO2</text>
        <dbReference type="Rhea" id="RHEA:42288"/>
        <dbReference type="Rhea" id="RHEA-COMP:9685"/>
        <dbReference type="Rhea" id="RHEA-COMP:9955"/>
        <dbReference type="ChEBI" id="CHEBI:15378"/>
        <dbReference type="ChEBI" id="CHEBI:16526"/>
        <dbReference type="ChEBI" id="CHEBI:57972"/>
        <dbReference type="ChEBI" id="CHEBI:64479"/>
        <dbReference type="ChEBI" id="CHEBI:78846"/>
        <dbReference type="ChEBI" id="CHEBI:149468"/>
        <dbReference type="EC" id="2.3.1.47"/>
    </reaction>
</comment>
<accession>A0A5S4FJK9</accession>
<dbReference type="InterPro" id="IPR004839">
    <property type="entry name" value="Aminotransferase_I/II_large"/>
</dbReference>
<dbReference type="InterPro" id="IPR015421">
    <property type="entry name" value="PyrdxlP-dep_Trfase_major"/>
</dbReference>
<keyword evidence="3" id="KW-0808">Transferase</keyword>
<reference evidence="7 8" key="1">
    <citation type="submission" date="2019-05" db="EMBL/GenBank/DDBJ databases">
        <title>Draft genome sequence of Nonomuraea zeae DSM 100528.</title>
        <authorList>
            <person name="Saricaoglu S."/>
            <person name="Isik K."/>
        </authorList>
    </citation>
    <scope>NUCLEOTIDE SEQUENCE [LARGE SCALE GENOMIC DNA]</scope>
    <source>
        <strain evidence="7 8">DSM 100528</strain>
    </source>
</reference>
<dbReference type="GO" id="GO:0008710">
    <property type="term" value="F:8-amino-7-oxononanoate synthase activity"/>
    <property type="evidence" value="ECO:0007669"/>
    <property type="project" value="UniProtKB-EC"/>
</dbReference>
<dbReference type="OrthoDB" id="9807157at2"/>
<evidence type="ECO:0000256" key="1">
    <source>
        <dbReference type="ARBA" id="ARBA00001933"/>
    </source>
</evidence>
<name>A0A5S4FJK9_9ACTN</name>
<keyword evidence="5" id="KW-0812">Transmembrane</keyword>